<dbReference type="Proteomes" id="UP001359559">
    <property type="component" value="Unassembled WGS sequence"/>
</dbReference>
<name>A0AAN9FL15_CLITE</name>
<comment type="caution">
    <text evidence="2">The sequence shown here is derived from an EMBL/GenBank/DDBJ whole genome shotgun (WGS) entry which is preliminary data.</text>
</comment>
<evidence type="ECO:0000313" key="2">
    <source>
        <dbReference type="EMBL" id="KAK7278105.1"/>
    </source>
</evidence>
<sequence>MLMWFIRNVKKVEYVPMVHLRKLINMPTVELLGRINSPAIRGHGKHLDRFLPSCPHITDRKAKKIETNSGPYLKQINTQKKKDKLNERE</sequence>
<reference evidence="2 3" key="1">
    <citation type="submission" date="2024-01" db="EMBL/GenBank/DDBJ databases">
        <title>The genomes of 5 underutilized Papilionoideae crops provide insights into root nodulation and disease resistance.</title>
        <authorList>
            <person name="Yuan L."/>
        </authorList>
    </citation>
    <scope>NUCLEOTIDE SEQUENCE [LARGE SCALE GENOMIC DNA]</scope>
    <source>
        <strain evidence="2">LY-2023</strain>
        <tissue evidence="2">Leaf</tissue>
    </source>
</reference>
<accession>A0AAN9FL15</accession>
<evidence type="ECO:0000256" key="1">
    <source>
        <dbReference type="SAM" id="MobiDB-lite"/>
    </source>
</evidence>
<dbReference type="AlphaFoldDB" id="A0AAN9FL15"/>
<feature type="region of interest" description="Disordered" evidence="1">
    <location>
        <begin position="62"/>
        <end position="89"/>
    </location>
</feature>
<organism evidence="2 3">
    <name type="scientific">Clitoria ternatea</name>
    <name type="common">Butterfly pea</name>
    <dbReference type="NCBI Taxonomy" id="43366"/>
    <lineage>
        <taxon>Eukaryota</taxon>
        <taxon>Viridiplantae</taxon>
        <taxon>Streptophyta</taxon>
        <taxon>Embryophyta</taxon>
        <taxon>Tracheophyta</taxon>
        <taxon>Spermatophyta</taxon>
        <taxon>Magnoliopsida</taxon>
        <taxon>eudicotyledons</taxon>
        <taxon>Gunneridae</taxon>
        <taxon>Pentapetalae</taxon>
        <taxon>rosids</taxon>
        <taxon>fabids</taxon>
        <taxon>Fabales</taxon>
        <taxon>Fabaceae</taxon>
        <taxon>Papilionoideae</taxon>
        <taxon>50 kb inversion clade</taxon>
        <taxon>NPAAA clade</taxon>
        <taxon>indigoferoid/millettioid clade</taxon>
        <taxon>Phaseoleae</taxon>
        <taxon>Clitoria</taxon>
    </lineage>
</organism>
<protein>
    <submittedName>
        <fullName evidence="2">Uncharacterized protein</fullName>
    </submittedName>
</protein>
<dbReference type="EMBL" id="JAYKXN010000006">
    <property type="protein sequence ID" value="KAK7278105.1"/>
    <property type="molecule type" value="Genomic_DNA"/>
</dbReference>
<keyword evidence="3" id="KW-1185">Reference proteome</keyword>
<feature type="compositionally biased region" description="Polar residues" evidence="1">
    <location>
        <begin position="67"/>
        <end position="78"/>
    </location>
</feature>
<gene>
    <name evidence="2" type="ORF">RJT34_23130</name>
</gene>
<evidence type="ECO:0000313" key="3">
    <source>
        <dbReference type="Proteomes" id="UP001359559"/>
    </source>
</evidence>
<proteinExistence type="predicted"/>